<name>K9EAE8_9BACE</name>
<sequence>MQRLMTKITNTNSSLHKGTQCTLWRDEKFSMEERKAPYGGTN</sequence>
<proteinExistence type="predicted"/>
<evidence type="ECO:0000313" key="1">
    <source>
        <dbReference type="EMBL" id="EKU92801.1"/>
    </source>
</evidence>
<evidence type="ECO:0000313" key="2">
    <source>
        <dbReference type="Proteomes" id="UP000009872"/>
    </source>
</evidence>
<dbReference type="HOGENOM" id="CLU_3247398_0_0_10"/>
<reference evidence="1 2" key="1">
    <citation type="submission" date="2012-09" db="EMBL/GenBank/DDBJ databases">
        <title>The Genome Sequence of Bacteroides oleiciplenus YIT 12058.</title>
        <authorList>
            <consortium name="The Broad Institute Genome Sequencing Platform"/>
            <person name="Earl A."/>
            <person name="Ward D."/>
            <person name="Feldgarden M."/>
            <person name="Gevers D."/>
            <person name="Morotomi M."/>
            <person name="Walker B."/>
            <person name="Young S.K."/>
            <person name="Zeng Q."/>
            <person name="Gargeya S."/>
            <person name="Fitzgerald M."/>
            <person name="Haas B."/>
            <person name="Abouelleil A."/>
            <person name="Alvarado L."/>
            <person name="Arachchi H.M."/>
            <person name="Berlin A.M."/>
            <person name="Chapman S.B."/>
            <person name="Goldberg J."/>
            <person name="Griggs A."/>
            <person name="Gujja S."/>
            <person name="Hansen M."/>
            <person name="Howarth C."/>
            <person name="Imamovic A."/>
            <person name="Larimer J."/>
            <person name="McCowen C."/>
            <person name="Montmayeur A."/>
            <person name="Murphy C."/>
            <person name="Neiman D."/>
            <person name="Pearson M."/>
            <person name="Priest M."/>
            <person name="Roberts A."/>
            <person name="Saif S."/>
            <person name="Shea T."/>
            <person name="Sisk P."/>
            <person name="Sykes S."/>
            <person name="Wortman J."/>
            <person name="Nusbaum C."/>
            <person name="Birren B."/>
        </authorList>
    </citation>
    <scope>NUCLEOTIDE SEQUENCE [LARGE SCALE GENOMIC DNA]</scope>
    <source>
        <strain evidence="1 2">YIT 12058</strain>
    </source>
</reference>
<gene>
    <name evidence="1" type="ORF">HMPREF9447_00458</name>
</gene>
<dbReference type="Proteomes" id="UP000009872">
    <property type="component" value="Unassembled WGS sequence"/>
</dbReference>
<comment type="caution">
    <text evidence="1">The sequence shown here is derived from an EMBL/GenBank/DDBJ whole genome shotgun (WGS) entry which is preliminary data.</text>
</comment>
<protein>
    <submittedName>
        <fullName evidence="1">Uncharacterized protein</fullName>
    </submittedName>
</protein>
<keyword evidence="2" id="KW-1185">Reference proteome</keyword>
<accession>K9EAE8</accession>
<dbReference type="EMBL" id="ADLF01000001">
    <property type="protein sequence ID" value="EKU92801.1"/>
    <property type="molecule type" value="Genomic_DNA"/>
</dbReference>
<dbReference type="AlphaFoldDB" id="K9EAE8"/>
<dbReference type="STRING" id="742727.HMPREF9447_00458"/>
<organism evidence="1 2">
    <name type="scientific">Bacteroides oleiciplenus YIT 12058</name>
    <dbReference type="NCBI Taxonomy" id="742727"/>
    <lineage>
        <taxon>Bacteria</taxon>
        <taxon>Pseudomonadati</taxon>
        <taxon>Bacteroidota</taxon>
        <taxon>Bacteroidia</taxon>
        <taxon>Bacteroidales</taxon>
        <taxon>Bacteroidaceae</taxon>
        <taxon>Bacteroides</taxon>
    </lineage>
</organism>